<dbReference type="Pfam" id="PF10159">
    <property type="entry name" value="MMtag"/>
    <property type="match status" value="1"/>
</dbReference>
<feature type="region of interest" description="Disordered" evidence="1">
    <location>
        <begin position="88"/>
        <end position="411"/>
    </location>
</feature>
<dbReference type="InterPro" id="IPR039207">
    <property type="entry name" value="MMTAG2-like"/>
</dbReference>
<comment type="caution">
    <text evidence="3">The sequence shown here is derived from an EMBL/GenBank/DDBJ whole genome shotgun (WGS) entry which is preliminary data.</text>
</comment>
<gene>
    <name evidence="3" type="primary">g6263</name>
    <name evidence="3" type="ORF">VP750_LOCUS5368</name>
</gene>
<proteinExistence type="predicted"/>
<dbReference type="PANTHER" id="PTHR14580:SF0">
    <property type="entry name" value="MULTIPLE MYELOMA TUMOR-ASSOCIATED PROTEIN 2"/>
    <property type="match status" value="1"/>
</dbReference>
<feature type="compositionally biased region" description="Basic residues" evidence="1">
    <location>
        <begin position="200"/>
        <end position="213"/>
    </location>
</feature>
<sequence length="411" mass="46638">MSLYNGPPRGGSRGGRDQFNWENVKSDKDREFYLGHSVNALQGRWQKGKDVYWYTREKADQDANEAAELLAVKQREEDLMAEALGIKPKTIRAPKQPSLDQRDMAQLMQRGEDEEDEDPARQAERIKGLGYRVNAVTGAGEADREVLAGTAPAQSAPAQQQPANGGALPLPPSLNAADQKRMLKLQKKAEKEKRRAEKKEKRKAKKAHKKAKKEAKQAKQERKPAKDAAPSSSGSGSSEDASGDEAAAAGAGAGAADGPKRTRHDSPTPEEQPLKRAKPVEEDSRRRQGHDSESPPLREDGHAAAVTRERSPIGGADVRRRVDERTEHRRERSPAHHRADDRRRDGSPPRHRGRDRDDDRDRDRDRYYDSSRHDRSDRWEEGSRDRYRRDDRRERSPERRRQHSRSPERRR</sequence>
<evidence type="ECO:0000256" key="1">
    <source>
        <dbReference type="SAM" id="MobiDB-lite"/>
    </source>
</evidence>
<feature type="compositionally biased region" description="Basic residues" evidence="1">
    <location>
        <begin position="400"/>
        <end position="411"/>
    </location>
</feature>
<feature type="compositionally biased region" description="Basic and acidic residues" evidence="1">
    <location>
        <begin position="187"/>
        <end position="199"/>
    </location>
</feature>
<protein>
    <submittedName>
        <fullName evidence="3">G6263 protein</fullName>
    </submittedName>
</protein>
<feature type="domain" description="Multiple myeloma tumor-associated protein 2-like N-terminal" evidence="2">
    <location>
        <begin position="11"/>
        <end position="85"/>
    </location>
</feature>
<accession>A0ABP1FXA8</accession>
<feature type="compositionally biased region" description="Low complexity" evidence="1">
    <location>
        <begin position="227"/>
        <end position="257"/>
    </location>
</feature>
<name>A0ABP1FXA8_9CHLO</name>
<feature type="compositionally biased region" description="Low complexity" evidence="1">
    <location>
        <begin position="148"/>
        <end position="168"/>
    </location>
</feature>
<feature type="compositionally biased region" description="Basic and acidic residues" evidence="1">
    <location>
        <begin position="214"/>
        <end position="226"/>
    </location>
</feature>
<evidence type="ECO:0000313" key="3">
    <source>
        <dbReference type="EMBL" id="CAL5223709.1"/>
    </source>
</evidence>
<dbReference type="InterPro" id="IPR019315">
    <property type="entry name" value="MMTA2_N"/>
</dbReference>
<reference evidence="3 4" key="1">
    <citation type="submission" date="2024-06" db="EMBL/GenBank/DDBJ databases">
        <authorList>
            <person name="Kraege A."/>
            <person name="Thomma B."/>
        </authorList>
    </citation>
    <scope>NUCLEOTIDE SEQUENCE [LARGE SCALE GENOMIC DNA]</scope>
</reference>
<dbReference type="Proteomes" id="UP001497392">
    <property type="component" value="Unassembled WGS sequence"/>
</dbReference>
<feature type="compositionally biased region" description="Basic and acidic residues" evidence="1">
    <location>
        <begin position="258"/>
        <end position="399"/>
    </location>
</feature>
<evidence type="ECO:0000313" key="4">
    <source>
        <dbReference type="Proteomes" id="UP001497392"/>
    </source>
</evidence>
<organism evidence="3 4">
    <name type="scientific">Coccomyxa viridis</name>
    <dbReference type="NCBI Taxonomy" id="1274662"/>
    <lineage>
        <taxon>Eukaryota</taxon>
        <taxon>Viridiplantae</taxon>
        <taxon>Chlorophyta</taxon>
        <taxon>core chlorophytes</taxon>
        <taxon>Trebouxiophyceae</taxon>
        <taxon>Trebouxiophyceae incertae sedis</taxon>
        <taxon>Coccomyxaceae</taxon>
        <taxon>Coccomyxa</taxon>
    </lineage>
</organism>
<keyword evidence="4" id="KW-1185">Reference proteome</keyword>
<feature type="region of interest" description="Disordered" evidence="1">
    <location>
        <begin position="1"/>
        <end position="22"/>
    </location>
</feature>
<dbReference type="EMBL" id="CAXHTA020000009">
    <property type="protein sequence ID" value="CAL5223709.1"/>
    <property type="molecule type" value="Genomic_DNA"/>
</dbReference>
<evidence type="ECO:0000259" key="2">
    <source>
        <dbReference type="Pfam" id="PF10159"/>
    </source>
</evidence>
<dbReference type="PANTHER" id="PTHR14580">
    <property type="entry name" value="MULTIPLE MYELOMA TUMOR-ASSOCIATED PROTEIN 2 FAMILY MEMBER"/>
    <property type="match status" value="1"/>
</dbReference>